<organism evidence="2 3">
    <name type="scientific">Ancylostoma ceylanicum</name>
    <dbReference type="NCBI Taxonomy" id="53326"/>
    <lineage>
        <taxon>Eukaryota</taxon>
        <taxon>Metazoa</taxon>
        <taxon>Ecdysozoa</taxon>
        <taxon>Nematoda</taxon>
        <taxon>Chromadorea</taxon>
        <taxon>Rhabditida</taxon>
        <taxon>Rhabditina</taxon>
        <taxon>Rhabditomorpha</taxon>
        <taxon>Strongyloidea</taxon>
        <taxon>Ancylostomatidae</taxon>
        <taxon>Ancylostomatinae</taxon>
        <taxon>Ancylostoma</taxon>
    </lineage>
</organism>
<dbReference type="Proteomes" id="UP000024635">
    <property type="component" value="Unassembled WGS sequence"/>
</dbReference>
<dbReference type="Pfam" id="PF23309">
    <property type="entry name" value="DUF7083"/>
    <property type="match status" value="1"/>
</dbReference>
<dbReference type="EMBL" id="JARK01001337">
    <property type="protein sequence ID" value="EYC34032.1"/>
    <property type="molecule type" value="Genomic_DNA"/>
</dbReference>
<keyword evidence="3" id="KW-1185">Reference proteome</keyword>
<dbReference type="AlphaFoldDB" id="A0A016W451"/>
<protein>
    <recommendedName>
        <fullName evidence="1">DUF7083 domain-containing protein</fullName>
    </recommendedName>
</protein>
<evidence type="ECO:0000259" key="1">
    <source>
        <dbReference type="Pfam" id="PF23309"/>
    </source>
</evidence>
<reference evidence="3" key="1">
    <citation type="journal article" date="2015" name="Nat. Genet.">
        <title>The genome and transcriptome of the zoonotic hookworm Ancylostoma ceylanicum identify infection-specific gene families.</title>
        <authorList>
            <person name="Schwarz E.M."/>
            <person name="Hu Y."/>
            <person name="Antoshechkin I."/>
            <person name="Miller M.M."/>
            <person name="Sternberg P.W."/>
            <person name="Aroian R.V."/>
        </authorList>
    </citation>
    <scope>NUCLEOTIDE SEQUENCE</scope>
    <source>
        <strain evidence="3">HY135</strain>
    </source>
</reference>
<evidence type="ECO:0000313" key="3">
    <source>
        <dbReference type="Proteomes" id="UP000024635"/>
    </source>
</evidence>
<feature type="domain" description="DUF7083" evidence="1">
    <location>
        <begin position="47"/>
        <end position="124"/>
    </location>
</feature>
<proteinExistence type="predicted"/>
<dbReference type="InterPro" id="IPR055510">
    <property type="entry name" value="DUF7083"/>
</dbReference>
<evidence type="ECO:0000313" key="2">
    <source>
        <dbReference type="EMBL" id="EYC34032.1"/>
    </source>
</evidence>
<gene>
    <name evidence="2" type="primary">Acey_s0001.g21</name>
    <name evidence="2" type="ORF">Y032_0001g21</name>
</gene>
<accession>A0A016W451</accession>
<dbReference type="OrthoDB" id="5833993at2759"/>
<name>A0A016W451_9BILA</name>
<sequence>MDPQVTMTMFQDMMREEKKEMMEMFLKHHTRSEPVMGANEMASVPNVMSAMSSRIDKFVFDPNTDMCFTKWFLRYKDVFVEDAKQLTESARGQELEKSDAEDYPVYTSRVNEFCERAKIHDLDCDGTKCLLWIFGLKSQREAEIRQRLIAVLDKEYKVLGA</sequence>
<comment type="caution">
    <text evidence="2">The sequence shown here is derived from an EMBL/GenBank/DDBJ whole genome shotgun (WGS) entry which is preliminary data.</text>
</comment>